<dbReference type="PANTHER" id="PTHR43053:SF3">
    <property type="entry name" value="ALPHA-GALACTOSIDASE C-RELATED"/>
    <property type="match status" value="1"/>
</dbReference>
<evidence type="ECO:0000259" key="7">
    <source>
        <dbReference type="Pfam" id="PF16874"/>
    </source>
</evidence>
<evidence type="ECO:0000256" key="3">
    <source>
        <dbReference type="ARBA" id="ARBA00012755"/>
    </source>
</evidence>
<name>A0ABW1SM34_9LACO</name>
<dbReference type="Gene3D" id="2.60.40.1180">
    <property type="entry name" value="Golgi alpha-mannosidase II"/>
    <property type="match status" value="1"/>
</dbReference>
<comment type="similarity">
    <text evidence="2">Belongs to the glycosyl hydrolase 36 family.</text>
</comment>
<feature type="domain" description="Glycosyl hydrolase family 36 C-terminal" evidence="7">
    <location>
        <begin position="648"/>
        <end position="716"/>
    </location>
</feature>
<evidence type="ECO:0000313" key="9">
    <source>
        <dbReference type="EMBL" id="MFC6202735.1"/>
    </source>
</evidence>
<evidence type="ECO:0000256" key="5">
    <source>
        <dbReference type="ARBA" id="ARBA00023295"/>
    </source>
</evidence>
<dbReference type="Pfam" id="PF16875">
    <property type="entry name" value="Glyco_hydro_36N"/>
    <property type="match status" value="1"/>
</dbReference>
<dbReference type="Pfam" id="PF02065">
    <property type="entry name" value="Melibiase"/>
    <property type="match status" value="1"/>
</dbReference>
<dbReference type="Gene3D" id="3.20.20.70">
    <property type="entry name" value="Aldolase class I"/>
    <property type="match status" value="1"/>
</dbReference>
<comment type="caution">
    <text evidence="9">The sequence shown here is derived from an EMBL/GenBank/DDBJ whole genome shotgun (WGS) entry which is preliminary data.</text>
</comment>
<dbReference type="EC" id="3.2.1.22" evidence="3 6"/>
<keyword evidence="10" id="KW-1185">Reference proteome</keyword>
<dbReference type="InterPro" id="IPR002252">
    <property type="entry name" value="Glyco_hydro_36"/>
</dbReference>
<dbReference type="PROSITE" id="PS00512">
    <property type="entry name" value="ALPHA_GALACTOSIDASE"/>
    <property type="match status" value="1"/>
</dbReference>
<dbReference type="InterPro" id="IPR031704">
    <property type="entry name" value="Glyco_hydro_36_N"/>
</dbReference>
<comment type="catalytic activity">
    <reaction evidence="1 6">
        <text>Hydrolysis of terminal, non-reducing alpha-D-galactose residues in alpha-D-galactosides, including galactose oligosaccharides, galactomannans and galactolipids.</text>
        <dbReference type="EC" id="3.2.1.22"/>
    </reaction>
</comment>
<protein>
    <recommendedName>
        <fullName evidence="3 6">Alpha-galactosidase</fullName>
        <ecNumber evidence="3 6">3.2.1.22</ecNumber>
    </recommendedName>
</protein>
<dbReference type="RefSeq" id="WP_223877473.1">
    <property type="nucleotide sequence ID" value="NZ_BJDI01000011.1"/>
</dbReference>
<evidence type="ECO:0000256" key="2">
    <source>
        <dbReference type="ARBA" id="ARBA00006202"/>
    </source>
</evidence>
<feature type="domain" description="Glycosyl hydrolase family 36 N-terminal" evidence="8">
    <location>
        <begin position="32"/>
        <end position="285"/>
    </location>
</feature>
<dbReference type="InterPro" id="IPR000111">
    <property type="entry name" value="Glyco_hydro_27/36_CS"/>
</dbReference>
<gene>
    <name evidence="9" type="ORF">ACFP1L_12755</name>
</gene>
<dbReference type="Gene3D" id="2.70.98.60">
    <property type="entry name" value="alpha-galactosidase from lactobacil brevis"/>
    <property type="match status" value="1"/>
</dbReference>
<dbReference type="GO" id="GO:0004557">
    <property type="term" value="F:alpha-galactosidase activity"/>
    <property type="evidence" value="ECO:0007669"/>
    <property type="project" value="UniProtKB-EC"/>
</dbReference>
<dbReference type="CDD" id="cd14791">
    <property type="entry name" value="GH36"/>
    <property type="match status" value="1"/>
</dbReference>
<evidence type="ECO:0000313" key="10">
    <source>
        <dbReference type="Proteomes" id="UP001596171"/>
    </source>
</evidence>
<evidence type="ECO:0000256" key="6">
    <source>
        <dbReference type="PIRNR" id="PIRNR005536"/>
    </source>
</evidence>
<sequence length="730" mass="82922">MAQLIHFDQLNHTFTLSNPQVTYIMEIVANHDLIHRYWGHPLTSYHFSNRPQLKKRTFAATPDPKQPELSPDFLPFECPIAFQGDYRSSTVQIQPLNAESPTRYHYQSYQIKTGAVDLPTLPHARESQAHSETLIITLYDDVAKVQLNLYYTIFADSAVIVRSVSVKNEGNQTIQIQRLLSASIDTPYDHQQLTTFHGTHQKEFQLDRTEIEHGTFRIGSSRGASGPQHPPYLALSQNATEFTGDVHALSLIYSGNHEASIERDQYDQLRLQIGLNSDTFTWNLAPGEAFQSPQALLNYSSNGFNGNSQNFHHFLTAHLLPPFWRQRKRPLLINSWEMSGFQVNDSLIRQLIDAASELGFEMVVLDDGWYHGRNNSQTSLGDWAPDQQKFPNGLKPLVTYAKQKGLQFGLWFEPEMISPKTALIKAHPDWVMRSQSYAPILGRGQYCLDLTNPAVQAFIIDTLSKTIDDLGLAYIKWDMNRHMTDPFSQSQHFMASEYTHRYWLGLYHVIDQLTTKYPQVLFENCSSGGGRLDPGMAYYFPQTWLSDNTDGFDRQQIQYGASYLFPPSTITGHISAIPNLQTGRSVPFTTRTALAASTNLGYEMPILDLTADQKKAIQNQLKVAKQERSLLTTSRFYRLQSPFTSDNCAWMFVTPTTVLIYAFNNRYHVDALTNLIKLPGLEPNALYQDCTTQQIYSGSELINCGLALPIIKGDFTVQKIKLTKLEMESD</sequence>
<dbReference type="InterPro" id="IPR031705">
    <property type="entry name" value="Glyco_hydro_36_C"/>
</dbReference>
<dbReference type="InterPro" id="IPR013780">
    <property type="entry name" value="Glyco_hydro_b"/>
</dbReference>
<dbReference type="Proteomes" id="UP001596171">
    <property type="component" value="Unassembled WGS sequence"/>
</dbReference>
<accession>A0ABW1SM34</accession>
<dbReference type="InterPro" id="IPR038417">
    <property type="entry name" value="Alpga-gal_N_sf"/>
</dbReference>
<reference evidence="10" key="1">
    <citation type="journal article" date="2019" name="Int. J. Syst. Evol. Microbiol.">
        <title>The Global Catalogue of Microorganisms (GCM) 10K type strain sequencing project: providing services to taxonomists for standard genome sequencing and annotation.</title>
        <authorList>
            <consortium name="The Broad Institute Genomics Platform"/>
            <consortium name="The Broad Institute Genome Sequencing Center for Infectious Disease"/>
            <person name="Wu L."/>
            <person name="Ma J."/>
        </authorList>
    </citation>
    <scope>NUCLEOTIDE SEQUENCE [LARGE SCALE GENOMIC DNA]</scope>
    <source>
        <strain evidence="10">CCM 8930</strain>
    </source>
</reference>
<evidence type="ECO:0000259" key="8">
    <source>
        <dbReference type="Pfam" id="PF16875"/>
    </source>
</evidence>
<dbReference type="PANTHER" id="PTHR43053">
    <property type="entry name" value="GLYCOSIDASE FAMILY 31"/>
    <property type="match status" value="1"/>
</dbReference>
<evidence type="ECO:0000256" key="4">
    <source>
        <dbReference type="ARBA" id="ARBA00022801"/>
    </source>
</evidence>
<keyword evidence="5 6" id="KW-0326">Glycosidase</keyword>
<evidence type="ECO:0000256" key="1">
    <source>
        <dbReference type="ARBA" id="ARBA00001255"/>
    </source>
</evidence>
<proteinExistence type="inferred from homology"/>
<dbReference type="PRINTS" id="PR00743">
    <property type="entry name" value="GLHYDRLASE36"/>
</dbReference>
<dbReference type="InterPro" id="IPR013785">
    <property type="entry name" value="Aldolase_TIM"/>
</dbReference>
<organism evidence="9 10">
    <name type="scientific">Lactiplantibacillus nangangensis</name>
    <dbReference type="NCBI Taxonomy" id="2559917"/>
    <lineage>
        <taxon>Bacteria</taxon>
        <taxon>Bacillati</taxon>
        <taxon>Bacillota</taxon>
        <taxon>Bacilli</taxon>
        <taxon>Lactobacillales</taxon>
        <taxon>Lactobacillaceae</taxon>
        <taxon>Lactiplantibacillus</taxon>
    </lineage>
</organism>
<keyword evidence="4 6" id="KW-0378">Hydrolase</keyword>
<dbReference type="InterPro" id="IPR050985">
    <property type="entry name" value="Alpha-glycosidase_related"/>
</dbReference>
<dbReference type="EMBL" id="JBHSSE010000027">
    <property type="protein sequence ID" value="MFC6202735.1"/>
    <property type="molecule type" value="Genomic_DNA"/>
</dbReference>
<dbReference type="SUPFAM" id="SSF51445">
    <property type="entry name" value="(Trans)glycosidases"/>
    <property type="match status" value="1"/>
</dbReference>
<dbReference type="PIRSF" id="PIRSF005536">
    <property type="entry name" value="Agal"/>
    <property type="match status" value="1"/>
</dbReference>
<dbReference type="Pfam" id="PF16874">
    <property type="entry name" value="Glyco_hydro_36C"/>
    <property type="match status" value="1"/>
</dbReference>
<dbReference type="InterPro" id="IPR017853">
    <property type="entry name" value="GH"/>
</dbReference>